<evidence type="ECO:0000313" key="1">
    <source>
        <dbReference type="EMBL" id="MBB4674802.1"/>
    </source>
</evidence>
<evidence type="ECO:0000313" key="2">
    <source>
        <dbReference type="Proteomes" id="UP000533598"/>
    </source>
</evidence>
<name>A0A7W7C5B1_9PSEU</name>
<dbReference type="RefSeq" id="WP_185000879.1">
    <property type="nucleotide sequence ID" value="NZ_BAAAUI010000024.1"/>
</dbReference>
<organism evidence="1 2">
    <name type="scientific">Crossiella cryophila</name>
    <dbReference type="NCBI Taxonomy" id="43355"/>
    <lineage>
        <taxon>Bacteria</taxon>
        <taxon>Bacillati</taxon>
        <taxon>Actinomycetota</taxon>
        <taxon>Actinomycetes</taxon>
        <taxon>Pseudonocardiales</taxon>
        <taxon>Pseudonocardiaceae</taxon>
        <taxon>Crossiella</taxon>
    </lineage>
</organism>
<sequence length="83" mass="9016">MEELRTLFKAGPGGVMTDDVGVITGDLELLTRCDPAGEVTTLVTYEGAEEWYRLTGGSTHLHDAKDHEPLHRTLAAVLNRPIG</sequence>
<comment type="caution">
    <text evidence="1">The sequence shown here is derived from an EMBL/GenBank/DDBJ whole genome shotgun (WGS) entry which is preliminary data.</text>
</comment>
<reference evidence="1 2" key="1">
    <citation type="submission" date="2020-08" db="EMBL/GenBank/DDBJ databases">
        <title>Sequencing the genomes of 1000 actinobacteria strains.</title>
        <authorList>
            <person name="Klenk H.-P."/>
        </authorList>
    </citation>
    <scope>NUCLEOTIDE SEQUENCE [LARGE SCALE GENOMIC DNA]</scope>
    <source>
        <strain evidence="1 2">DSM 44230</strain>
    </source>
</reference>
<dbReference type="AlphaFoldDB" id="A0A7W7C5B1"/>
<gene>
    <name evidence="1" type="ORF">HNR67_000920</name>
</gene>
<proteinExistence type="predicted"/>
<keyword evidence="1" id="KW-0830">Ubiquinone</keyword>
<dbReference type="Proteomes" id="UP000533598">
    <property type="component" value="Unassembled WGS sequence"/>
</dbReference>
<protein>
    <submittedName>
        <fullName evidence="1">Demethoxyubiquinone hydroxylase (CLK1/Coq7/Cat5 family)</fullName>
    </submittedName>
</protein>
<dbReference type="EMBL" id="JACHMH010000001">
    <property type="protein sequence ID" value="MBB4674802.1"/>
    <property type="molecule type" value="Genomic_DNA"/>
</dbReference>
<accession>A0A7W7C5B1</accession>
<keyword evidence="2" id="KW-1185">Reference proteome</keyword>